<proteinExistence type="predicted"/>
<evidence type="ECO:0000313" key="1">
    <source>
        <dbReference type="EMBL" id="KAG0581477.1"/>
    </source>
</evidence>
<reference evidence="1" key="1">
    <citation type="submission" date="2020-06" db="EMBL/GenBank/DDBJ databases">
        <title>WGS assembly of Ceratodon purpureus strain R40.</title>
        <authorList>
            <person name="Carey S.B."/>
            <person name="Jenkins J."/>
            <person name="Shu S."/>
            <person name="Lovell J.T."/>
            <person name="Sreedasyam A."/>
            <person name="Maumus F."/>
            <person name="Tiley G.P."/>
            <person name="Fernandez-Pozo N."/>
            <person name="Barry K."/>
            <person name="Chen C."/>
            <person name="Wang M."/>
            <person name="Lipzen A."/>
            <person name="Daum C."/>
            <person name="Saski C.A."/>
            <person name="Payton A.C."/>
            <person name="Mcbreen J.C."/>
            <person name="Conrad R.E."/>
            <person name="Kollar L.M."/>
            <person name="Olsson S."/>
            <person name="Huttunen S."/>
            <person name="Landis J.B."/>
            <person name="Wickett N.J."/>
            <person name="Johnson M.G."/>
            <person name="Rensing S.A."/>
            <person name="Grimwood J."/>
            <person name="Schmutz J."/>
            <person name="Mcdaniel S.F."/>
        </authorList>
    </citation>
    <scope>NUCLEOTIDE SEQUENCE</scope>
    <source>
        <strain evidence="1">R40</strain>
    </source>
</reference>
<accession>A0A8T0IF62</accession>
<organism evidence="1 2">
    <name type="scientific">Ceratodon purpureus</name>
    <name type="common">Fire moss</name>
    <name type="synonym">Dicranum purpureum</name>
    <dbReference type="NCBI Taxonomy" id="3225"/>
    <lineage>
        <taxon>Eukaryota</taxon>
        <taxon>Viridiplantae</taxon>
        <taxon>Streptophyta</taxon>
        <taxon>Embryophyta</taxon>
        <taxon>Bryophyta</taxon>
        <taxon>Bryophytina</taxon>
        <taxon>Bryopsida</taxon>
        <taxon>Dicranidae</taxon>
        <taxon>Pseudoditrichales</taxon>
        <taxon>Ditrichaceae</taxon>
        <taxon>Ceratodon</taxon>
    </lineage>
</organism>
<dbReference type="AlphaFoldDB" id="A0A8T0IF62"/>
<comment type="caution">
    <text evidence="1">The sequence shown here is derived from an EMBL/GenBank/DDBJ whole genome shotgun (WGS) entry which is preliminary data.</text>
</comment>
<protein>
    <submittedName>
        <fullName evidence="1">Uncharacterized protein</fullName>
    </submittedName>
</protein>
<dbReference type="EMBL" id="CM026424">
    <property type="protein sequence ID" value="KAG0581477.1"/>
    <property type="molecule type" value="Genomic_DNA"/>
</dbReference>
<name>A0A8T0IF62_CERPU</name>
<gene>
    <name evidence="1" type="ORF">KC19_4G255200</name>
</gene>
<keyword evidence="2" id="KW-1185">Reference proteome</keyword>
<sequence length="37" mass="4177">MVAWRPLLLRHSGACFGAHRSHSYTIIMMELQVHVAG</sequence>
<evidence type="ECO:0000313" key="2">
    <source>
        <dbReference type="Proteomes" id="UP000822688"/>
    </source>
</evidence>
<dbReference type="Proteomes" id="UP000822688">
    <property type="component" value="Chromosome 4"/>
</dbReference>